<organism evidence="2 3">
    <name type="scientific">Pedococcus cremeus</name>
    <dbReference type="NCBI Taxonomy" id="587636"/>
    <lineage>
        <taxon>Bacteria</taxon>
        <taxon>Bacillati</taxon>
        <taxon>Actinomycetota</taxon>
        <taxon>Actinomycetes</taxon>
        <taxon>Micrococcales</taxon>
        <taxon>Intrasporangiaceae</taxon>
        <taxon>Pedococcus</taxon>
    </lineage>
</organism>
<dbReference type="Proteomes" id="UP000199019">
    <property type="component" value="Unassembled WGS sequence"/>
</dbReference>
<feature type="transmembrane region" description="Helical" evidence="1">
    <location>
        <begin position="47"/>
        <end position="65"/>
    </location>
</feature>
<name>A0A1H9UVR0_9MICO</name>
<evidence type="ECO:0000313" key="3">
    <source>
        <dbReference type="Proteomes" id="UP000199019"/>
    </source>
</evidence>
<keyword evidence="1" id="KW-1133">Transmembrane helix</keyword>
<evidence type="ECO:0000313" key="2">
    <source>
        <dbReference type="EMBL" id="SES13555.1"/>
    </source>
</evidence>
<feature type="transmembrane region" description="Helical" evidence="1">
    <location>
        <begin position="6"/>
        <end position="26"/>
    </location>
</feature>
<accession>A0A1H9UVR0</accession>
<keyword evidence="1" id="KW-0472">Membrane</keyword>
<dbReference type="RefSeq" id="WP_091757942.1">
    <property type="nucleotide sequence ID" value="NZ_FOHB01000003.1"/>
</dbReference>
<keyword evidence="3" id="KW-1185">Reference proteome</keyword>
<dbReference type="STRING" id="587636.SAMN05216199_2136"/>
<gene>
    <name evidence="2" type="ORF">SAMN05216199_2136</name>
</gene>
<evidence type="ECO:0000256" key="1">
    <source>
        <dbReference type="SAM" id="Phobius"/>
    </source>
</evidence>
<dbReference type="InterPro" id="IPR046177">
    <property type="entry name" value="DUF6186"/>
</dbReference>
<dbReference type="Pfam" id="PF19684">
    <property type="entry name" value="DUF6186"/>
    <property type="match status" value="1"/>
</dbReference>
<proteinExistence type="predicted"/>
<sequence length="67" mass="7258">MTSGALTAAGYAALTACLAVVALVAWRWPGLVPRVSDVVQHAARTRAGQLVLVLMWWWLGWHFLLAG</sequence>
<protein>
    <submittedName>
        <fullName evidence="2">Uncharacterized protein</fullName>
    </submittedName>
</protein>
<keyword evidence="1" id="KW-0812">Transmembrane</keyword>
<dbReference type="AlphaFoldDB" id="A0A1H9UVR0"/>
<reference evidence="3" key="1">
    <citation type="submission" date="2016-10" db="EMBL/GenBank/DDBJ databases">
        <authorList>
            <person name="Varghese N."/>
            <person name="Submissions S."/>
        </authorList>
    </citation>
    <scope>NUCLEOTIDE SEQUENCE [LARGE SCALE GENOMIC DNA]</scope>
    <source>
        <strain evidence="3">CGMCC 1.6963</strain>
    </source>
</reference>
<dbReference type="EMBL" id="FOHB01000003">
    <property type="protein sequence ID" value="SES13555.1"/>
    <property type="molecule type" value="Genomic_DNA"/>
</dbReference>